<proteinExistence type="predicted"/>
<keyword evidence="3" id="KW-1185">Reference proteome</keyword>
<keyword evidence="1" id="KW-0812">Transmembrane</keyword>
<dbReference type="Proteomes" id="UP000191931">
    <property type="component" value="Unassembled WGS sequence"/>
</dbReference>
<dbReference type="AlphaFoldDB" id="A0A1W1HDR2"/>
<sequence>MKANALKDKFFIFCMVLKYLVILLPLLVMTGGYHYAQAETLFLEPRITLEQEYTDNILFTRNSEEKDFITTISPAFLIKQKSPRLNGNLMAEINSIFYQDFDELDSVDKRGSGDLNYRFSERFTLGASAGYLEDSRTDREVGETGLILTGDRKQIRGGLSGQYHITEITALSFSAGYTTEDIEAPDNEGNDSISAQLTLSRNISKWFANTTAIFNIGYTTYTSDYEDVRQVGYDELPDDVLIIVIDEQEGDPQASLLQSYYADSTSDVWSLTAGFSRDLTERFSFFMKAGTSCILSDESSRFSVTADQDTVIYDAQNDYDAGTTWGWLLFSGMSYLGEYDRISLDISRDVRAASGMNGTTERSAISVGYTRRITDKLSTDFSGSTYLNQRERETTSDIDELTYNAAAGATWLFLPTWRASLNWKYTRLEDRETDLSRERNVIWARVVKTFEL</sequence>
<dbReference type="SUPFAM" id="SSF56935">
    <property type="entry name" value="Porins"/>
    <property type="match status" value="1"/>
</dbReference>
<evidence type="ECO:0008006" key="4">
    <source>
        <dbReference type="Google" id="ProtNLM"/>
    </source>
</evidence>
<protein>
    <recommendedName>
        <fullName evidence="4">PEP-CTERM system associated protein</fullName>
    </recommendedName>
</protein>
<name>A0A1W1HDR2_9BACT</name>
<gene>
    <name evidence="2" type="ORF">MTBBW1_2360017</name>
</gene>
<evidence type="ECO:0000313" key="2">
    <source>
        <dbReference type="EMBL" id="SLM30634.1"/>
    </source>
</evidence>
<reference evidence="2 3" key="1">
    <citation type="submission" date="2017-03" db="EMBL/GenBank/DDBJ databases">
        <authorList>
            <person name="Afonso C.L."/>
            <person name="Miller P.J."/>
            <person name="Scott M.A."/>
            <person name="Spackman E."/>
            <person name="Goraichik I."/>
            <person name="Dimitrov K.M."/>
            <person name="Suarez D.L."/>
            <person name="Swayne D.E."/>
        </authorList>
    </citation>
    <scope>NUCLEOTIDE SEQUENCE [LARGE SCALE GENOMIC DNA]</scope>
    <source>
        <strain evidence="2">PRJEB14757</strain>
    </source>
</reference>
<dbReference type="EMBL" id="FWEV01000153">
    <property type="protein sequence ID" value="SLM30634.1"/>
    <property type="molecule type" value="Genomic_DNA"/>
</dbReference>
<feature type="transmembrane region" description="Helical" evidence="1">
    <location>
        <begin position="12"/>
        <end position="36"/>
    </location>
</feature>
<evidence type="ECO:0000313" key="3">
    <source>
        <dbReference type="Proteomes" id="UP000191931"/>
    </source>
</evidence>
<keyword evidence="1" id="KW-1133">Transmembrane helix</keyword>
<evidence type="ECO:0000256" key="1">
    <source>
        <dbReference type="SAM" id="Phobius"/>
    </source>
</evidence>
<organism evidence="2 3">
    <name type="scientific">Desulfamplus magnetovallimortis</name>
    <dbReference type="NCBI Taxonomy" id="1246637"/>
    <lineage>
        <taxon>Bacteria</taxon>
        <taxon>Pseudomonadati</taxon>
        <taxon>Thermodesulfobacteriota</taxon>
        <taxon>Desulfobacteria</taxon>
        <taxon>Desulfobacterales</taxon>
        <taxon>Desulfobacteraceae</taxon>
        <taxon>Desulfamplus</taxon>
    </lineage>
</organism>
<accession>A0A1W1HDR2</accession>
<keyword evidence="1" id="KW-0472">Membrane</keyword>
<dbReference type="STRING" id="1246637.MTBBW1_2360017"/>